<dbReference type="Gene3D" id="3.40.50.300">
    <property type="entry name" value="P-loop containing nucleotide triphosphate hydrolases"/>
    <property type="match status" value="1"/>
</dbReference>
<keyword evidence="6 18" id="KW-0597">Phosphoprotein</keyword>
<evidence type="ECO:0000256" key="18">
    <source>
        <dbReference type="PROSITE-ProRule" id="PRU00169"/>
    </source>
</evidence>
<keyword evidence="7" id="KW-0547">Nucleotide-binding</keyword>
<dbReference type="InterPro" id="IPR003593">
    <property type="entry name" value="AAA+_ATPase"/>
</dbReference>
<dbReference type="AlphaFoldDB" id="A0A6I3SIZ9"/>
<keyword evidence="9" id="KW-0902">Two-component regulatory system</keyword>
<dbReference type="InterPro" id="IPR002078">
    <property type="entry name" value="Sigma_54_int"/>
</dbReference>
<keyword evidence="10" id="KW-0805">Transcription regulation</keyword>
<evidence type="ECO:0000256" key="17">
    <source>
        <dbReference type="ARBA" id="ARBA00031910"/>
    </source>
</evidence>
<dbReference type="PANTHER" id="PTHR32071">
    <property type="entry name" value="TRANSCRIPTIONAL REGULATORY PROTEIN"/>
    <property type="match status" value="1"/>
</dbReference>
<dbReference type="Gene3D" id="1.10.10.60">
    <property type="entry name" value="Homeodomain-like"/>
    <property type="match status" value="1"/>
</dbReference>
<evidence type="ECO:0000313" key="23">
    <source>
        <dbReference type="Proteomes" id="UP000430670"/>
    </source>
</evidence>
<keyword evidence="8" id="KW-0067">ATP-binding</keyword>
<evidence type="ECO:0000256" key="11">
    <source>
        <dbReference type="ARBA" id="ARBA00023125"/>
    </source>
</evidence>
<evidence type="ECO:0000256" key="12">
    <source>
        <dbReference type="ARBA" id="ARBA00023159"/>
    </source>
</evidence>
<dbReference type="PANTHER" id="PTHR32071:SF95">
    <property type="entry name" value="DNA-BINDING TRANSCRIPTIONAL REGULATOR NTRC"/>
    <property type="match status" value="1"/>
</dbReference>
<evidence type="ECO:0000256" key="10">
    <source>
        <dbReference type="ARBA" id="ARBA00023015"/>
    </source>
</evidence>
<evidence type="ECO:0000256" key="14">
    <source>
        <dbReference type="ARBA" id="ARBA00023231"/>
    </source>
</evidence>
<dbReference type="SUPFAM" id="SSF52172">
    <property type="entry name" value="CheY-like"/>
    <property type="match status" value="1"/>
</dbReference>
<keyword evidence="4" id="KW-0963">Cytoplasm</keyword>
<proteinExistence type="predicted"/>
<dbReference type="GO" id="GO:0005737">
    <property type="term" value="C:cytoplasm"/>
    <property type="evidence" value="ECO:0007669"/>
    <property type="project" value="UniProtKB-SubCell"/>
</dbReference>
<evidence type="ECO:0000256" key="16">
    <source>
        <dbReference type="ARBA" id="ARBA00029881"/>
    </source>
</evidence>
<dbReference type="FunFam" id="3.40.50.300:FF:000006">
    <property type="entry name" value="DNA-binding transcriptional regulator NtrC"/>
    <property type="match status" value="1"/>
</dbReference>
<comment type="function">
    <text evidence="15">May play the central regulatory role in sporulation. It may be an element of the effector pathway responsible for the activation of sporulation genes in response to nutritional stress. Spo0A may act in concert with spo0H (a sigma factor) to control the expression of some genes that are critical to the sporulation process.</text>
</comment>
<dbReference type="InterPro" id="IPR011006">
    <property type="entry name" value="CheY-like_superfamily"/>
</dbReference>
<keyword evidence="12" id="KW-0010">Activator</keyword>
<dbReference type="GO" id="GO:0006355">
    <property type="term" value="P:regulation of DNA-templated transcription"/>
    <property type="evidence" value="ECO:0007669"/>
    <property type="project" value="InterPro"/>
</dbReference>
<evidence type="ECO:0000256" key="15">
    <source>
        <dbReference type="ARBA" id="ARBA00024867"/>
    </source>
</evidence>
<evidence type="ECO:0000259" key="21">
    <source>
        <dbReference type="PROSITE" id="PS50110"/>
    </source>
</evidence>
<accession>A0A6I3SIZ9</accession>
<feature type="compositionally biased region" description="Basic and acidic residues" evidence="19">
    <location>
        <begin position="462"/>
        <end position="473"/>
    </location>
</feature>
<keyword evidence="14" id="KW-0535">Nitrogen fixation</keyword>
<evidence type="ECO:0000256" key="19">
    <source>
        <dbReference type="SAM" id="MobiDB-lite"/>
    </source>
</evidence>
<dbReference type="InterPro" id="IPR001789">
    <property type="entry name" value="Sig_transdc_resp-reg_receiver"/>
</dbReference>
<dbReference type="Gene3D" id="3.40.50.2300">
    <property type="match status" value="1"/>
</dbReference>
<dbReference type="EMBL" id="WNKU01000005">
    <property type="protein sequence ID" value="MTV48607.1"/>
    <property type="molecule type" value="Genomic_DNA"/>
</dbReference>
<evidence type="ECO:0000256" key="5">
    <source>
        <dbReference type="ARBA" id="ARBA00022491"/>
    </source>
</evidence>
<evidence type="ECO:0000256" key="3">
    <source>
        <dbReference type="ARBA" id="ARBA00019059"/>
    </source>
</evidence>
<evidence type="ECO:0000256" key="1">
    <source>
        <dbReference type="ARBA" id="ARBA00004496"/>
    </source>
</evidence>
<reference evidence="22 23" key="1">
    <citation type="submission" date="2019-11" db="EMBL/GenBank/DDBJ databases">
        <title>Whole-genome sequence of a the green, strictly anaerobic photosynthetic bacterium Heliobacillus mobilis DSM 6151.</title>
        <authorList>
            <person name="Kyndt J.A."/>
            <person name="Meyer T.E."/>
        </authorList>
    </citation>
    <scope>NUCLEOTIDE SEQUENCE [LARGE SCALE GENOMIC DNA]</scope>
    <source>
        <strain evidence="22 23">DSM 6151</strain>
    </source>
</reference>
<evidence type="ECO:0000256" key="8">
    <source>
        <dbReference type="ARBA" id="ARBA00022840"/>
    </source>
</evidence>
<evidence type="ECO:0000256" key="6">
    <source>
        <dbReference type="ARBA" id="ARBA00022553"/>
    </source>
</evidence>
<dbReference type="Gene3D" id="1.10.8.60">
    <property type="match status" value="1"/>
</dbReference>
<dbReference type="SUPFAM" id="SSF46689">
    <property type="entry name" value="Homeodomain-like"/>
    <property type="match status" value="1"/>
</dbReference>
<evidence type="ECO:0000256" key="4">
    <source>
        <dbReference type="ARBA" id="ARBA00022490"/>
    </source>
</evidence>
<gene>
    <name evidence="22" type="ORF">GJ688_06385</name>
</gene>
<evidence type="ECO:0000256" key="7">
    <source>
        <dbReference type="ARBA" id="ARBA00022741"/>
    </source>
</evidence>
<dbReference type="InterPro" id="IPR025944">
    <property type="entry name" value="Sigma_54_int_dom_CS"/>
</dbReference>
<dbReference type="InterPro" id="IPR025662">
    <property type="entry name" value="Sigma_54_int_dom_ATP-bd_1"/>
</dbReference>
<name>A0A6I3SIZ9_HELMO</name>
<feature type="modified residue" description="4-aspartylphosphate" evidence="18">
    <location>
        <position position="68"/>
    </location>
</feature>
<dbReference type="SMART" id="SM00448">
    <property type="entry name" value="REC"/>
    <property type="match status" value="1"/>
</dbReference>
<dbReference type="SUPFAM" id="SSF52540">
    <property type="entry name" value="P-loop containing nucleoside triphosphate hydrolases"/>
    <property type="match status" value="1"/>
</dbReference>
<dbReference type="Proteomes" id="UP000430670">
    <property type="component" value="Unassembled WGS sequence"/>
</dbReference>
<evidence type="ECO:0000313" key="22">
    <source>
        <dbReference type="EMBL" id="MTV48607.1"/>
    </source>
</evidence>
<dbReference type="InterPro" id="IPR027417">
    <property type="entry name" value="P-loop_NTPase"/>
</dbReference>
<dbReference type="GO" id="GO:0005524">
    <property type="term" value="F:ATP binding"/>
    <property type="evidence" value="ECO:0007669"/>
    <property type="project" value="UniProtKB-KW"/>
</dbReference>
<dbReference type="PROSITE" id="PS00675">
    <property type="entry name" value="SIGMA54_INTERACT_1"/>
    <property type="match status" value="1"/>
</dbReference>
<feature type="domain" description="Response regulatory" evidence="21">
    <location>
        <begin position="19"/>
        <end position="133"/>
    </location>
</feature>
<dbReference type="InterPro" id="IPR058031">
    <property type="entry name" value="AAA_lid_NorR"/>
</dbReference>
<feature type="domain" description="Sigma-54 factor interaction" evidence="20">
    <location>
        <begin position="158"/>
        <end position="383"/>
    </location>
</feature>
<dbReference type="GO" id="GO:0043565">
    <property type="term" value="F:sequence-specific DNA binding"/>
    <property type="evidence" value="ECO:0007669"/>
    <property type="project" value="InterPro"/>
</dbReference>
<feature type="compositionally biased region" description="Basic and acidic residues" evidence="19">
    <location>
        <begin position="407"/>
        <end position="442"/>
    </location>
</feature>
<dbReference type="PROSITE" id="PS50110">
    <property type="entry name" value="RESPONSE_REGULATORY"/>
    <property type="match status" value="1"/>
</dbReference>
<dbReference type="Pfam" id="PF00072">
    <property type="entry name" value="Response_reg"/>
    <property type="match status" value="1"/>
</dbReference>
<evidence type="ECO:0000256" key="2">
    <source>
        <dbReference type="ARBA" id="ARBA00018672"/>
    </source>
</evidence>
<feature type="region of interest" description="Disordered" evidence="19">
    <location>
        <begin position="406"/>
        <end position="473"/>
    </location>
</feature>
<evidence type="ECO:0000256" key="9">
    <source>
        <dbReference type="ARBA" id="ARBA00023012"/>
    </source>
</evidence>
<evidence type="ECO:0000259" key="20">
    <source>
        <dbReference type="PROSITE" id="PS50045"/>
    </source>
</evidence>
<dbReference type="GO" id="GO:0000160">
    <property type="term" value="P:phosphorelay signal transduction system"/>
    <property type="evidence" value="ECO:0007669"/>
    <property type="project" value="UniProtKB-KW"/>
</dbReference>
<protein>
    <recommendedName>
        <fullName evidence="3">DNA-binding transcriptional regulator NtrC</fullName>
    </recommendedName>
    <alternativeName>
        <fullName evidence="16">Nitrogen regulation protein NR(I)</fullName>
    </alternativeName>
    <alternativeName>
        <fullName evidence="17">Nitrogen regulator I</fullName>
    </alternativeName>
    <alternativeName>
        <fullName evidence="2">Stage 0 sporulation protein A homolog</fullName>
    </alternativeName>
</protein>
<dbReference type="PROSITE" id="PS00688">
    <property type="entry name" value="SIGMA54_INTERACT_3"/>
    <property type="match status" value="1"/>
</dbReference>
<dbReference type="PROSITE" id="PS50045">
    <property type="entry name" value="SIGMA54_INTERACT_4"/>
    <property type="match status" value="1"/>
</dbReference>
<keyword evidence="11" id="KW-0238">DNA-binding</keyword>
<evidence type="ECO:0000256" key="13">
    <source>
        <dbReference type="ARBA" id="ARBA00023163"/>
    </source>
</evidence>
<dbReference type="CDD" id="cd00009">
    <property type="entry name" value="AAA"/>
    <property type="match status" value="1"/>
</dbReference>
<comment type="subcellular location">
    <subcellularLocation>
        <location evidence="1">Cytoplasm</location>
    </subcellularLocation>
</comment>
<keyword evidence="13" id="KW-0804">Transcription</keyword>
<dbReference type="SMART" id="SM00382">
    <property type="entry name" value="AAA"/>
    <property type="match status" value="1"/>
</dbReference>
<dbReference type="InterPro" id="IPR009057">
    <property type="entry name" value="Homeodomain-like_sf"/>
</dbReference>
<dbReference type="Pfam" id="PF00158">
    <property type="entry name" value="Sigma54_activat"/>
    <property type="match status" value="1"/>
</dbReference>
<keyword evidence="23" id="KW-1185">Reference proteome</keyword>
<dbReference type="OrthoDB" id="9803970at2"/>
<comment type="caution">
    <text evidence="22">The sequence shown here is derived from an EMBL/GenBank/DDBJ whole genome shotgun (WGS) entry which is preliminary data.</text>
</comment>
<sequence length="568" mass="64263">MLVKERRRLRRSGRLMKGNLMVITPEDHMRWVLSRGLSRLGYSVLPAEGEEEAARQLTQHEVSLAVVDIDGPGAEGLPLLRSLQQVKPHLPLLVLTGDSSPQTALAALRMGAVDYLQKPFDLDELRITVEKALEYERVNREVEFLRLETALRQGDFHLIGSSPAMRSVREIVAQVADSKATVLVQGESGVGKEVVARALHHFSRRREKPFLLFPCASIPETMIETELFGWEKGSEEEGARVGRLELAHEGTICFQDVTHLSLQLQRRILQVLDEGAFLRVGGIKPVAIDVRVIVSSGDDLWQAVLAGRFREDLYYRLKVIPINLPPLRQRKEDILPLARHFLSRYDPRGRFQGFTADALAYLEAYHWPGNVRELANLIERAVILCQCDWISVKELALPSEIILQGKQKPEKEDERPLRLPVENRRRSDTKKQMRMEQTEDTFHGPSRVRRPERGARTSQARGGERAEPSTKLCSDKVVEPASLGEKSPVKDRSSRLEVFTINGEGFTITIRGQVYLDNLEKRVLEEVLQAFDGDQSETGRFLGLTRSSLAARLQKHHITTSMKKKGKI</sequence>
<dbReference type="Pfam" id="PF25601">
    <property type="entry name" value="AAA_lid_14"/>
    <property type="match status" value="1"/>
</dbReference>
<dbReference type="Pfam" id="PF02954">
    <property type="entry name" value="HTH_8"/>
    <property type="match status" value="1"/>
</dbReference>
<keyword evidence="5" id="KW-0678">Repressor</keyword>
<organism evidence="22 23">
    <name type="scientific">Heliobacterium mobile</name>
    <name type="common">Heliobacillus mobilis</name>
    <dbReference type="NCBI Taxonomy" id="28064"/>
    <lineage>
        <taxon>Bacteria</taxon>
        <taxon>Bacillati</taxon>
        <taxon>Bacillota</taxon>
        <taxon>Clostridia</taxon>
        <taxon>Eubacteriales</taxon>
        <taxon>Heliobacteriaceae</taxon>
        <taxon>Heliobacterium</taxon>
    </lineage>
</organism>
<dbReference type="InterPro" id="IPR002197">
    <property type="entry name" value="HTH_Fis"/>
</dbReference>